<reference evidence="2 3" key="1">
    <citation type="submission" date="2015-04" db="EMBL/GenBank/DDBJ databases">
        <authorList>
            <person name="Heijne W.H."/>
            <person name="Fedorova N.D."/>
            <person name="Nierman W.C."/>
            <person name="Vollebregt A.W."/>
            <person name="Zhao Z."/>
            <person name="Wu L."/>
            <person name="Kumar M."/>
            <person name="Stam H."/>
            <person name="van den Berg M.A."/>
            <person name="Pel H.J."/>
        </authorList>
    </citation>
    <scope>NUCLEOTIDE SEQUENCE [LARGE SCALE GENOMIC DNA]</scope>
    <source>
        <strain evidence="2 3">CBS 393.64</strain>
    </source>
</reference>
<organism evidence="2 3">
    <name type="scientific">Rasamsonia emersonii (strain ATCC 16479 / CBS 393.64 / IMI 116815)</name>
    <dbReference type="NCBI Taxonomy" id="1408163"/>
    <lineage>
        <taxon>Eukaryota</taxon>
        <taxon>Fungi</taxon>
        <taxon>Dikarya</taxon>
        <taxon>Ascomycota</taxon>
        <taxon>Pezizomycotina</taxon>
        <taxon>Eurotiomycetes</taxon>
        <taxon>Eurotiomycetidae</taxon>
        <taxon>Eurotiales</taxon>
        <taxon>Trichocomaceae</taxon>
        <taxon>Rasamsonia</taxon>
    </lineage>
</organism>
<dbReference type="RefSeq" id="XP_013323896.1">
    <property type="nucleotide sequence ID" value="XM_013468442.1"/>
</dbReference>
<dbReference type="GeneID" id="25321036"/>
<protein>
    <submittedName>
        <fullName evidence="2">Uncharacterized protein</fullName>
    </submittedName>
</protein>
<feature type="region of interest" description="Disordered" evidence="1">
    <location>
        <begin position="260"/>
        <end position="282"/>
    </location>
</feature>
<dbReference type="AlphaFoldDB" id="A0A0F4YGH0"/>
<accession>A0A0F4YGH0</accession>
<keyword evidence="3" id="KW-1185">Reference proteome</keyword>
<gene>
    <name evidence="2" type="ORF">T310_8934</name>
</gene>
<evidence type="ECO:0000313" key="2">
    <source>
        <dbReference type="EMBL" id="KKA17284.1"/>
    </source>
</evidence>
<dbReference type="EMBL" id="LASV01000677">
    <property type="protein sequence ID" value="KKA17284.1"/>
    <property type="molecule type" value="Genomic_DNA"/>
</dbReference>
<proteinExistence type="predicted"/>
<feature type="non-terminal residue" evidence="2">
    <location>
        <position position="1"/>
    </location>
</feature>
<feature type="region of interest" description="Disordered" evidence="1">
    <location>
        <begin position="364"/>
        <end position="412"/>
    </location>
</feature>
<evidence type="ECO:0000313" key="3">
    <source>
        <dbReference type="Proteomes" id="UP000053958"/>
    </source>
</evidence>
<feature type="compositionally biased region" description="Gly residues" evidence="1">
    <location>
        <begin position="260"/>
        <end position="269"/>
    </location>
</feature>
<dbReference type="Proteomes" id="UP000053958">
    <property type="component" value="Unassembled WGS sequence"/>
</dbReference>
<evidence type="ECO:0000256" key="1">
    <source>
        <dbReference type="SAM" id="MobiDB-lite"/>
    </source>
</evidence>
<name>A0A0F4YGH0_RASE3</name>
<comment type="caution">
    <text evidence="2">The sequence shown here is derived from an EMBL/GenBank/DDBJ whole genome shotgun (WGS) entry which is preliminary data.</text>
</comment>
<sequence>TLDPLSVVVHDDALNLDHAGGTAQGVQSVDLVQELVHRIGTGDLLLDIWLAVQQDPVNKPRQMGVKMELILGHQAGPEMPDTRDGRVGNDLVDVLGNVDVEAAVARFELEVRDRVVELDLRERLTDGFVDAGALIALVVQFLQVLLQRVRRRAAIVAGNGDSPPSIGGFGVGDEELLALRLVPEVHAQVEDPFLLQFRFKRVLPVLGPVVDVVEVRLRVRMGEITGGIRHVLKAIVRGRALVRHCLLDIVTGPRLDLGGGESGGNGGGGWRRRRPLGAEGPATFRGTGAAGLRIGRGQTISSLGGLASEGGRPGQADADLAGQAAGEVAGERFAGAAAAAARDVAGRAGARAVVSMQPSCQSQSLPHAQFRRRRRGSLLRLGEQTEEGARRAAGRAGDGDGHVSLSRRRRSG</sequence>